<feature type="coiled-coil region" evidence="1">
    <location>
        <begin position="23"/>
        <end position="200"/>
    </location>
</feature>
<proteinExistence type="predicted"/>
<dbReference type="Pfam" id="PF05699">
    <property type="entry name" value="Dimer_Tnp_hAT"/>
    <property type="match status" value="1"/>
</dbReference>
<dbReference type="InterPro" id="IPR012337">
    <property type="entry name" value="RNaseH-like_sf"/>
</dbReference>
<dbReference type="SUPFAM" id="SSF53098">
    <property type="entry name" value="Ribonuclease H-like"/>
    <property type="match status" value="1"/>
</dbReference>
<dbReference type="Proteomes" id="UP000887561">
    <property type="component" value="Unplaced"/>
</dbReference>
<evidence type="ECO:0000259" key="2">
    <source>
        <dbReference type="Pfam" id="PF05699"/>
    </source>
</evidence>
<keyword evidence="3" id="KW-1185">Reference proteome</keyword>
<dbReference type="GO" id="GO:0046983">
    <property type="term" value="F:protein dimerization activity"/>
    <property type="evidence" value="ECO:0007669"/>
    <property type="project" value="InterPro"/>
</dbReference>
<organism evidence="3 4">
    <name type="scientific">Meloidogyne javanica</name>
    <name type="common">Root-knot nematode worm</name>
    <dbReference type="NCBI Taxonomy" id="6303"/>
    <lineage>
        <taxon>Eukaryota</taxon>
        <taxon>Metazoa</taxon>
        <taxon>Ecdysozoa</taxon>
        <taxon>Nematoda</taxon>
        <taxon>Chromadorea</taxon>
        <taxon>Rhabditida</taxon>
        <taxon>Tylenchina</taxon>
        <taxon>Tylenchomorpha</taxon>
        <taxon>Tylenchoidea</taxon>
        <taxon>Meloidogynidae</taxon>
        <taxon>Meloidogyninae</taxon>
        <taxon>Meloidogyne</taxon>
        <taxon>Meloidogyne incognita group</taxon>
    </lineage>
</organism>
<keyword evidence="1" id="KW-0175">Coiled coil</keyword>
<dbReference type="AlphaFoldDB" id="A0A915N585"/>
<accession>A0A915N585</accession>
<evidence type="ECO:0000313" key="3">
    <source>
        <dbReference type="Proteomes" id="UP000887561"/>
    </source>
</evidence>
<evidence type="ECO:0000256" key="1">
    <source>
        <dbReference type="SAM" id="Coils"/>
    </source>
</evidence>
<sequence>MVDNSSIPDSNFMQNMLELGNNVLKVQENYNLIIEQNKSLEKEMKKQVIDMQADYIQHFLEFQNEIKEIKTENEANIKAIKQKNKEKYQQLETENKNRMEKLKEIIKEKEVKITSLDADIKQLYEMNSSSKKRNEELIFEFEQLSVKKQKTDQIIQSLETKIKQNENEYLNRIKLMEENVQQKEDKINSLDIQAKKVEVTEYLRAKKIPIECDPYGFWTGDNTVKWPILSKIATRFLSGPCTSAEAERKLIEELNVVKEIV</sequence>
<protein>
    <submittedName>
        <fullName evidence="4">HAT C-terminal dimerisation domain-containing protein</fullName>
    </submittedName>
</protein>
<dbReference type="WBParaSite" id="scaffold8311_cov150.g12948">
    <property type="protein sequence ID" value="scaffold8311_cov150.g12948"/>
    <property type="gene ID" value="scaffold8311_cov150.g12948"/>
</dbReference>
<name>A0A915N585_MELJA</name>
<evidence type="ECO:0000313" key="4">
    <source>
        <dbReference type="WBParaSite" id="scaffold8311_cov150.g12948"/>
    </source>
</evidence>
<feature type="domain" description="HAT C-terminal dimerisation" evidence="2">
    <location>
        <begin position="198"/>
        <end position="249"/>
    </location>
</feature>
<reference evidence="4" key="1">
    <citation type="submission" date="2022-11" db="UniProtKB">
        <authorList>
            <consortium name="WormBaseParasite"/>
        </authorList>
    </citation>
    <scope>IDENTIFICATION</scope>
</reference>
<dbReference type="InterPro" id="IPR008906">
    <property type="entry name" value="HATC_C_dom"/>
</dbReference>